<comment type="similarity">
    <text evidence="6">Belongs to the class-II pyridoxal-phosphate-dependent aminotransferase family. Histidinol-phosphate aminotransferase subfamily.</text>
</comment>
<dbReference type="EC" id="2.6.1.9" evidence="6"/>
<dbReference type="InterPro" id="IPR024892">
    <property type="entry name" value="ArAT"/>
</dbReference>
<dbReference type="NCBIfam" id="TIGR01141">
    <property type="entry name" value="hisC"/>
    <property type="match status" value="1"/>
</dbReference>
<dbReference type="EMBL" id="CP129674">
    <property type="protein sequence ID" value="XDS44136.1"/>
    <property type="molecule type" value="Genomic_DNA"/>
</dbReference>
<evidence type="ECO:0000256" key="4">
    <source>
        <dbReference type="ARBA" id="ARBA00022679"/>
    </source>
</evidence>
<evidence type="ECO:0000256" key="3">
    <source>
        <dbReference type="ARBA" id="ARBA00022576"/>
    </source>
</evidence>
<dbReference type="NCBIfam" id="NF002878">
    <property type="entry name" value="PRK03321.1"/>
    <property type="match status" value="1"/>
</dbReference>
<dbReference type="HAMAP" id="MF_01023">
    <property type="entry name" value="HisC_aminotrans_2"/>
    <property type="match status" value="1"/>
</dbReference>
<comment type="pathway">
    <text evidence="6">Amino-acid biosynthesis; L-histidine biosynthesis; L-histidine from 5-phospho-alpha-D-ribose 1-diphosphate: step 7/9.</text>
</comment>
<accession>A0AB39U4Z8</accession>
<dbReference type="Gene3D" id="3.40.640.10">
    <property type="entry name" value="Type I PLP-dependent aspartate aminotransferase-like (Major domain)"/>
    <property type="match status" value="1"/>
</dbReference>
<protein>
    <recommendedName>
        <fullName evidence="6">Histidinol-phosphate aminotransferase</fullName>
        <ecNumber evidence="6">2.6.1.9</ecNumber>
    </recommendedName>
    <alternativeName>
        <fullName evidence="6">Imidazole acetol-phosphate transaminase</fullName>
    </alternativeName>
</protein>
<gene>
    <name evidence="6 9" type="primary">hisC</name>
    <name evidence="9" type="ORF">QN215_07660</name>
</gene>
<evidence type="ECO:0000256" key="1">
    <source>
        <dbReference type="ARBA" id="ARBA00001933"/>
    </source>
</evidence>
<proteinExistence type="inferred from homology"/>
<dbReference type="InterPro" id="IPR001917">
    <property type="entry name" value="Aminotrans_II_pyridoxalP_BS"/>
</dbReference>
<feature type="modified residue" description="N6-(pyridoxal phosphate)lysine" evidence="6">
    <location>
        <position position="221"/>
    </location>
</feature>
<evidence type="ECO:0000256" key="2">
    <source>
        <dbReference type="ARBA" id="ARBA00011738"/>
    </source>
</evidence>
<dbReference type="InterPro" id="IPR004839">
    <property type="entry name" value="Aminotransferase_I/II_large"/>
</dbReference>
<dbReference type="PROSITE" id="PS00599">
    <property type="entry name" value="AA_TRANSFER_CLASS_2"/>
    <property type="match status" value="1"/>
</dbReference>
<comment type="cofactor">
    <cofactor evidence="1 6">
        <name>pyridoxal 5'-phosphate</name>
        <dbReference type="ChEBI" id="CHEBI:597326"/>
    </cofactor>
</comment>
<keyword evidence="6" id="KW-0368">Histidine biosynthesis</keyword>
<comment type="subunit">
    <text evidence="2 6">Homodimer.</text>
</comment>
<dbReference type="PANTHER" id="PTHR43643:SF3">
    <property type="entry name" value="HISTIDINOL-PHOSPHATE AMINOTRANSFERASE"/>
    <property type="match status" value="1"/>
</dbReference>
<dbReference type="InterPro" id="IPR050106">
    <property type="entry name" value="HistidinolP_aminotransfase"/>
</dbReference>
<organism evidence="9">
    <name type="scientific">Bifidobacterium aquikefiricola</name>
    <dbReference type="NCBI Taxonomy" id="3059038"/>
    <lineage>
        <taxon>Bacteria</taxon>
        <taxon>Bacillati</taxon>
        <taxon>Actinomycetota</taxon>
        <taxon>Actinomycetes</taxon>
        <taxon>Bifidobacteriales</taxon>
        <taxon>Bifidobacteriaceae</taxon>
        <taxon>Bifidobacterium</taxon>
    </lineage>
</organism>
<keyword evidence="6" id="KW-0028">Amino-acid biosynthesis</keyword>
<dbReference type="GO" id="GO:0000105">
    <property type="term" value="P:L-histidine biosynthetic process"/>
    <property type="evidence" value="ECO:0007669"/>
    <property type="project" value="UniProtKB-UniRule"/>
</dbReference>
<feature type="region of interest" description="Disordered" evidence="7">
    <location>
        <begin position="14"/>
        <end position="34"/>
    </location>
</feature>
<dbReference type="CDD" id="cd00609">
    <property type="entry name" value="AAT_like"/>
    <property type="match status" value="1"/>
</dbReference>
<dbReference type="GO" id="GO:0030170">
    <property type="term" value="F:pyridoxal phosphate binding"/>
    <property type="evidence" value="ECO:0007669"/>
    <property type="project" value="InterPro"/>
</dbReference>
<keyword evidence="3 6" id="KW-0032">Aminotransferase</keyword>
<evidence type="ECO:0000259" key="8">
    <source>
        <dbReference type="Pfam" id="PF00155"/>
    </source>
</evidence>
<dbReference type="Pfam" id="PF00155">
    <property type="entry name" value="Aminotran_1_2"/>
    <property type="match status" value="1"/>
</dbReference>
<dbReference type="KEGG" id="baqk:QN215_07660"/>
<dbReference type="SUPFAM" id="SSF53383">
    <property type="entry name" value="PLP-dependent transferases"/>
    <property type="match status" value="1"/>
</dbReference>
<evidence type="ECO:0000256" key="7">
    <source>
        <dbReference type="SAM" id="MobiDB-lite"/>
    </source>
</evidence>
<dbReference type="InterPro" id="IPR015422">
    <property type="entry name" value="PyrdxlP-dep_Trfase_small"/>
</dbReference>
<dbReference type="GO" id="GO:0004400">
    <property type="term" value="F:histidinol-phosphate transaminase activity"/>
    <property type="evidence" value="ECO:0007669"/>
    <property type="project" value="UniProtKB-UniRule"/>
</dbReference>
<evidence type="ECO:0000313" key="9">
    <source>
        <dbReference type="EMBL" id="XDS44136.1"/>
    </source>
</evidence>
<evidence type="ECO:0000256" key="5">
    <source>
        <dbReference type="ARBA" id="ARBA00022898"/>
    </source>
</evidence>
<dbReference type="InterPro" id="IPR005861">
    <property type="entry name" value="HisP_aminotrans"/>
</dbReference>
<keyword evidence="4 6" id="KW-0808">Transferase</keyword>
<sequence length="360" mass="39459">MAFKHRADIDLLPSYKQGKPAPESDRRTYKISSNENPFEPLASVKAAIRKDALDSINRYPDMRGWGVVERLAQETGVKPENICLGCGSTEVITQLIQLVAGPGDEVVYPWRSFEAYPIIVATAGANSHQVPLTADGHHDIDAMIAAVNDKTRLIIVNNPNNPTATPVSETEARKLLDAVPSDVLVLFDEAYFQFNTDPNTAVAMELFHEYPNVVVAQTFSKAYGLAGLRIGYAVAPEEVIDGMRKVALPFGVSRVAQTAALASLDAYDELNDRVQVIISERQRVLTALREQGWTIPDAEANFFWIQFGDKTEEAEQYFIQAGLSTRVFAGEGIRFTIGEAAANDLVIQTCSKLKTAGLLV</sequence>
<dbReference type="RefSeq" id="WP_369343732.1">
    <property type="nucleotide sequence ID" value="NZ_CP129674.1"/>
</dbReference>
<dbReference type="Gene3D" id="3.90.1150.10">
    <property type="entry name" value="Aspartate Aminotransferase, domain 1"/>
    <property type="match status" value="1"/>
</dbReference>
<reference evidence="9" key="1">
    <citation type="submission" date="2023-07" db="EMBL/GenBank/DDBJ databases">
        <title>Bifidobacterium aquikefiriaerophilum sp. nov. and Bifidobacterium eccum sp. nov., isolated from water kefir.</title>
        <authorList>
            <person name="Breselge S."/>
            <person name="Bellassi P."/>
            <person name="Barcenilla C."/>
            <person name="Alvarez-Ordonez A."/>
            <person name="Morelli L."/>
            <person name="Cotter P.D."/>
        </authorList>
    </citation>
    <scope>NUCLEOTIDE SEQUENCE</scope>
    <source>
        <strain evidence="9">WK041_4_12</strain>
    </source>
</reference>
<dbReference type="InterPro" id="IPR015424">
    <property type="entry name" value="PyrdxlP-dep_Trfase"/>
</dbReference>
<dbReference type="PANTHER" id="PTHR43643">
    <property type="entry name" value="HISTIDINOL-PHOSPHATE AMINOTRANSFERASE 2"/>
    <property type="match status" value="1"/>
</dbReference>
<dbReference type="InterPro" id="IPR015421">
    <property type="entry name" value="PyrdxlP-dep_Trfase_major"/>
</dbReference>
<evidence type="ECO:0000256" key="6">
    <source>
        <dbReference type="HAMAP-Rule" id="MF_01023"/>
    </source>
</evidence>
<feature type="domain" description="Aminotransferase class I/classII large" evidence="8">
    <location>
        <begin position="31"/>
        <end position="321"/>
    </location>
</feature>
<dbReference type="AlphaFoldDB" id="A0AB39U4Z8"/>
<comment type="catalytic activity">
    <reaction evidence="6">
        <text>L-histidinol phosphate + 2-oxoglutarate = 3-(imidazol-4-yl)-2-oxopropyl phosphate + L-glutamate</text>
        <dbReference type="Rhea" id="RHEA:23744"/>
        <dbReference type="ChEBI" id="CHEBI:16810"/>
        <dbReference type="ChEBI" id="CHEBI:29985"/>
        <dbReference type="ChEBI" id="CHEBI:57766"/>
        <dbReference type="ChEBI" id="CHEBI:57980"/>
        <dbReference type="EC" id="2.6.1.9"/>
    </reaction>
</comment>
<keyword evidence="5 6" id="KW-0663">Pyridoxal phosphate</keyword>
<name>A0AB39U4Z8_9BIFI</name>